<keyword evidence="2" id="KW-1185">Reference proteome</keyword>
<dbReference type="EMBL" id="UYSL01005237">
    <property type="protein sequence ID" value="VDL67068.1"/>
    <property type="molecule type" value="Genomic_DNA"/>
</dbReference>
<accession>A0A0N4XLS6</accession>
<dbReference type="STRING" id="27835.A0A0N4XLS6"/>
<proteinExistence type="predicted"/>
<reference evidence="1 2" key="2">
    <citation type="submission" date="2018-11" db="EMBL/GenBank/DDBJ databases">
        <authorList>
            <consortium name="Pathogen Informatics"/>
        </authorList>
    </citation>
    <scope>NUCLEOTIDE SEQUENCE [LARGE SCALE GENOMIC DNA]</scope>
</reference>
<organism evidence="3">
    <name type="scientific">Nippostrongylus brasiliensis</name>
    <name type="common">Rat hookworm</name>
    <dbReference type="NCBI Taxonomy" id="27835"/>
    <lineage>
        <taxon>Eukaryota</taxon>
        <taxon>Metazoa</taxon>
        <taxon>Ecdysozoa</taxon>
        <taxon>Nematoda</taxon>
        <taxon>Chromadorea</taxon>
        <taxon>Rhabditida</taxon>
        <taxon>Rhabditina</taxon>
        <taxon>Rhabditomorpha</taxon>
        <taxon>Strongyloidea</taxon>
        <taxon>Heligmosomidae</taxon>
        <taxon>Nippostrongylus</taxon>
    </lineage>
</organism>
<protein>
    <submittedName>
        <fullName evidence="3">Serine hydroxymethyltransferase (inferred by orthology to a C. elegans protein)</fullName>
    </submittedName>
</protein>
<reference evidence="3" key="1">
    <citation type="submission" date="2017-02" db="UniProtKB">
        <authorList>
            <consortium name="WormBaseParasite"/>
        </authorList>
    </citation>
    <scope>IDENTIFICATION</scope>
</reference>
<gene>
    <name evidence="1" type="ORF">NBR_LOCUS3479</name>
</gene>
<evidence type="ECO:0000313" key="1">
    <source>
        <dbReference type="EMBL" id="VDL67068.1"/>
    </source>
</evidence>
<evidence type="ECO:0000313" key="2">
    <source>
        <dbReference type="Proteomes" id="UP000271162"/>
    </source>
</evidence>
<sequence length="59" mass="6787">GCFSGLEILLRYQGQYGKTIKEFKTFTESNKDFLKDIDQLAQKVEAFSSKFDIPGNDEF</sequence>
<evidence type="ECO:0000313" key="3">
    <source>
        <dbReference type="WBParaSite" id="NBR_0000347801-mRNA-1"/>
    </source>
</evidence>
<dbReference type="AlphaFoldDB" id="A0A0N4XLS6"/>
<dbReference type="Proteomes" id="UP000271162">
    <property type="component" value="Unassembled WGS sequence"/>
</dbReference>
<dbReference type="WBParaSite" id="NBR_0000347801-mRNA-1">
    <property type="protein sequence ID" value="NBR_0000347801-mRNA-1"/>
    <property type="gene ID" value="NBR_0000347801"/>
</dbReference>
<name>A0A0N4XLS6_NIPBR</name>